<keyword evidence="1" id="KW-1133">Transmembrane helix</keyword>
<proteinExistence type="predicted"/>
<dbReference type="EMBL" id="GBRH01176123">
    <property type="protein sequence ID" value="JAE21773.1"/>
    <property type="molecule type" value="Transcribed_RNA"/>
</dbReference>
<reference evidence="2" key="1">
    <citation type="submission" date="2014-09" db="EMBL/GenBank/DDBJ databases">
        <authorList>
            <person name="Magalhaes I.L.F."/>
            <person name="Oliveira U."/>
            <person name="Santos F.R."/>
            <person name="Vidigal T.H.D.A."/>
            <person name="Brescovit A.D."/>
            <person name="Santos A.J."/>
        </authorList>
    </citation>
    <scope>NUCLEOTIDE SEQUENCE</scope>
    <source>
        <tissue evidence="2">Shoot tissue taken approximately 20 cm above the soil surface</tissue>
    </source>
</reference>
<evidence type="ECO:0000256" key="1">
    <source>
        <dbReference type="SAM" id="Phobius"/>
    </source>
</evidence>
<name>A0A0A9GM60_ARUDO</name>
<dbReference type="PROSITE" id="PS51257">
    <property type="entry name" value="PROKAR_LIPOPROTEIN"/>
    <property type="match status" value="1"/>
</dbReference>
<feature type="transmembrane region" description="Helical" evidence="1">
    <location>
        <begin position="64"/>
        <end position="89"/>
    </location>
</feature>
<keyword evidence="1" id="KW-0472">Membrane</keyword>
<evidence type="ECO:0000313" key="2">
    <source>
        <dbReference type="EMBL" id="JAE21773.1"/>
    </source>
</evidence>
<feature type="transmembrane region" description="Helical" evidence="1">
    <location>
        <begin position="20"/>
        <end position="44"/>
    </location>
</feature>
<protein>
    <submittedName>
        <fullName evidence="2">Uncharacterized protein</fullName>
    </submittedName>
</protein>
<reference evidence="2" key="2">
    <citation type="journal article" date="2015" name="Data Brief">
        <title>Shoot transcriptome of the giant reed, Arundo donax.</title>
        <authorList>
            <person name="Barrero R.A."/>
            <person name="Guerrero F.D."/>
            <person name="Moolhuijzen P."/>
            <person name="Goolsby J.A."/>
            <person name="Tidwell J."/>
            <person name="Bellgard S.E."/>
            <person name="Bellgard M.I."/>
        </authorList>
    </citation>
    <scope>NUCLEOTIDE SEQUENCE</scope>
    <source>
        <tissue evidence="2">Shoot tissue taken approximately 20 cm above the soil surface</tissue>
    </source>
</reference>
<dbReference type="AlphaFoldDB" id="A0A0A9GM60"/>
<sequence length="108" mass="12524">MCYKRFDYFASSRVVRLDVLHCVVGIIACVICYTFLSFFVSGFVDTCSKKKFLNVWDAWGITHLYLHNTSCLVILMEFVSLISTLPAFARVNCWVKTGHWMIRGFMFS</sequence>
<organism evidence="2">
    <name type="scientific">Arundo donax</name>
    <name type="common">Giant reed</name>
    <name type="synonym">Donax arundinaceus</name>
    <dbReference type="NCBI Taxonomy" id="35708"/>
    <lineage>
        <taxon>Eukaryota</taxon>
        <taxon>Viridiplantae</taxon>
        <taxon>Streptophyta</taxon>
        <taxon>Embryophyta</taxon>
        <taxon>Tracheophyta</taxon>
        <taxon>Spermatophyta</taxon>
        <taxon>Magnoliopsida</taxon>
        <taxon>Liliopsida</taxon>
        <taxon>Poales</taxon>
        <taxon>Poaceae</taxon>
        <taxon>PACMAD clade</taxon>
        <taxon>Arundinoideae</taxon>
        <taxon>Arundineae</taxon>
        <taxon>Arundo</taxon>
    </lineage>
</organism>
<accession>A0A0A9GM60</accession>
<keyword evidence="1" id="KW-0812">Transmembrane</keyword>